<evidence type="ECO:0000256" key="8">
    <source>
        <dbReference type="PROSITE-ProRule" id="PRU00277"/>
    </source>
</evidence>
<evidence type="ECO:0000256" key="5">
    <source>
        <dbReference type="ARBA" id="ARBA00023110"/>
    </source>
</evidence>
<dbReference type="FunFam" id="3.10.50.40:FF:000006">
    <property type="entry name" value="Peptidyl-prolyl cis-trans isomerase"/>
    <property type="match status" value="1"/>
</dbReference>
<dbReference type="GO" id="GO:0003755">
    <property type="term" value="F:peptidyl-prolyl cis-trans isomerase activity"/>
    <property type="evidence" value="ECO:0007669"/>
    <property type="project" value="UniProtKB-KW"/>
</dbReference>
<keyword evidence="3" id="KW-0677">Repeat</keyword>
<comment type="catalytic activity">
    <reaction evidence="1 8">
        <text>[protein]-peptidylproline (omega=180) = [protein]-peptidylproline (omega=0)</text>
        <dbReference type="Rhea" id="RHEA:16237"/>
        <dbReference type="Rhea" id="RHEA-COMP:10747"/>
        <dbReference type="Rhea" id="RHEA-COMP:10748"/>
        <dbReference type="ChEBI" id="CHEBI:83833"/>
        <dbReference type="ChEBI" id="CHEBI:83834"/>
        <dbReference type="EC" id="5.2.1.8"/>
    </reaction>
</comment>
<feature type="compositionally biased region" description="Low complexity" evidence="10">
    <location>
        <begin position="460"/>
        <end position="473"/>
    </location>
</feature>
<dbReference type="RefSeq" id="XP_032813849.1">
    <property type="nucleotide sequence ID" value="XM_032957958.1"/>
</dbReference>
<dbReference type="Proteomes" id="UP001318040">
    <property type="component" value="Chromosome 21"/>
</dbReference>
<keyword evidence="7 8" id="KW-0413">Isomerase</keyword>
<dbReference type="FunFam" id="3.10.50.40:FF:000013">
    <property type="entry name" value="Peptidylprolyl isomerase"/>
    <property type="match status" value="1"/>
</dbReference>
<evidence type="ECO:0000256" key="7">
    <source>
        <dbReference type="ARBA" id="ARBA00023235"/>
    </source>
</evidence>
<feature type="compositionally biased region" description="Basic and acidic residues" evidence="10">
    <location>
        <begin position="422"/>
        <end position="445"/>
    </location>
</feature>
<feature type="region of interest" description="Disordered" evidence="10">
    <location>
        <begin position="422"/>
        <end position="473"/>
    </location>
</feature>
<evidence type="ECO:0000256" key="9">
    <source>
        <dbReference type="PROSITE-ProRule" id="PRU00339"/>
    </source>
</evidence>
<accession>A0AAJ7T9U0</accession>
<name>A0AAJ7T9U0_PETMA</name>
<evidence type="ECO:0000256" key="2">
    <source>
        <dbReference type="ARBA" id="ARBA00013194"/>
    </source>
</evidence>
<dbReference type="SUPFAM" id="SSF48452">
    <property type="entry name" value="TPR-like"/>
    <property type="match status" value="1"/>
</dbReference>
<dbReference type="InterPro" id="IPR011990">
    <property type="entry name" value="TPR-like_helical_dom_sf"/>
</dbReference>
<dbReference type="GeneID" id="116944379"/>
<dbReference type="Pfam" id="PF00515">
    <property type="entry name" value="TPR_1"/>
    <property type="match status" value="2"/>
</dbReference>
<dbReference type="InterPro" id="IPR019734">
    <property type="entry name" value="TPR_rpt"/>
</dbReference>
<evidence type="ECO:0000256" key="6">
    <source>
        <dbReference type="ARBA" id="ARBA00023186"/>
    </source>
</evidence>
<reference evidence="13" key="1">
    <citation type="submission" date="2025-08" db="UniProtKB">
        <authorList>
            <consortium name="RefSeq"/>
        </authorList>
    </citation>
    <scope>IDENTIFICATION</scope>
    <source>
        <tissue evidence="13">Sperm</tissue>
    </source>
</reference>
<evidence type="ECO:0000259" key="11">
    <source>
        <dbReference type="PROSITE" id="PS50059"/>
    </source>
</evidence>
<organism evidence="12 13">
    <name type="scientific">Petromyzon marinus</name>
    <name type="common">Sea lamprey</name>
    <dbReference type="NCBI Taxonomy" id="7757"/>
    <lineage>
        <taxon>Eukaryota</taxon>
        <taxon>Metazoa</taxon>
        <taxon>Chordata</taxon>
        <taxon>Craniata</taxon>
        <taxon>Vertebrata</taxon>
        <taxon>Cyclostomata</taxon>
        <taxon>Hyperoartia</taxon>
        <taxon>Petromyzontiformes</taxon>
        <taxon>Petromyzontidae</taxon>
        <taxon>Petromyzon</taxon>
    </lineage>
</organism>
<dbReference type="AlphaFoldDB" id="A0AAJ7T9U0"/>
<dbReference type="Gene3D" id="3.10.50.40">
    <property type="match status" value="2"/>
</dbReference>
<evidence type="ECO:0000256" key="1">
    <source>
        <dbReference type="ARBA" id="ARBA00000971"/>
    </source>
</evidence>
<dbReference type="PROSITE" id="PS50059">
    <property type="entry name" value="FKBP_PPIASE"/>
    <property type="match status" value="2"/>
</dbReference>
<keyword evidence="4 9" id="KW-0802">TPR repeat</keyword>
<keyword evidence="5 8" id="KW-0697">Rotamase</keyword>
<dbReference type="InterPro" id="IPR001179">
    <property type="entry name" value="PPIase_FKBP_dom"/>
</dbReference>
<dbReference type="SUPFAM" id="SSF54534">
    <property type="entry name" value="FKBP-like"/>
    <property type="match status" value="2"/>
</dbReference>
<dbReference type="PANTHER" id="PTHR46512">
    <property type="entry name" value="PEPTIDYLPROLYL ISOMERASE"/>
    <property type="match status" value="1"/>
</dbReference>
<dbReference type="Gene3D" id="1.25.40.10">
    <property type="entry name" value="Tetratricopeptide repeat domain"/>
    <property type="match status" value="1"/>
</dbReference>
<evidence type="ECO:0000313" key="12">
    <source>
        <dbReference type="Proteomes" id="UP001318040"/>
    </source>
</evidence>
<dbReference type="PANTHER" id="PTHR46512:SF9">
    <property type="entry name" value="PEPTIDYLPROLYL ISOMERASE"/>
    <property type="match status" value="1"/>
</dbReference>
<feature type="repeat" description="TPR" evidence="9">
    <location>
        <begin position="322"/>
        <end position="355"/>
    </location>
</feature>
<dbReference type="PROSITE" id="PS50005">
    <property type="entry name" value="TPR"/>
    <property type="match status" value="2"/>
</dbReference>
<dbReference type="InterPro" id="IPR050754">
    <property type="entry name" value="FKBP4/5/8-like"/>
</dbReference>
<dbReference type="EC" id="5.2.1.8" evidence="2 8"/>
<gene>
    <name evidence="13" type="primary">LOC116944379</name>
</gene>
<keyword evidence="12" id="KW-1185">Reference proteome</keyword>
<evidence type="ECO:0000256" key="3">
    <source>
        <dbReference type="ARBA" id="ARBA00022737"/>
    </source>
</evidence>
<sequence>MTAEADAKVEKVEEAVVGGGGAEAGDDISPKQDGGVRKLIKRAGEGDDTPLAGDKVWVHYTGTLLDGTKFDSSRDRGEKFTFELGKEQVIKAWDIGVATMKRGELCQLTCAAEYAYGAVGSPPKIPANSTLIFEVELFDWKGEDLTEEEDGGIIRRIHCKGEGYSKPNEGSTVEVSLEGRVGDRVFDARDLSFTLGDSEEFGVVPGVERALEKMLKGEVCTLTLAPKYAFGQEGKAEFEIPPDTTVEYKVTLKSFEKAKESWEMDTKEKLEQAGLVKEKGTQYFKAGRYKQALAQYKKIVSWLENEYGLEGTDETAAKSLVLAAHLNLAMCHLKLAESQQALECCDKALEKDPRNEKALYRRGEAHAAQRDYELARADFERVLEVNPANGAARAHVAQCQRRLREQHERDKRVYANMFSKFAQHDAKHEKSPGKGDEDVFKKAAQEDSEDDHVDKEGTDEAPAAPMETEAATA</sequence>
<keyword evidence="6" id="KW-0143">Chaperone</keyword>
<evidence type="ECO:0000313" key="13">
    <source>
        <dbReference type="RefSeq" id="XP_032813849.1"/>
    </source>
</evidence>
<dbReference type="InterPro" id="IPR046357">
    <property type="entry name" value="PPIase_dom_sf"/>
</dbReference>
<evidence type="ECO:0000256" key="4">
    <source>
        <dbReference type="ARBA" id="ARBA00022803"/>
    </source>
</evidence>
<dbReference type="SMART" id="SM00028">
    <property type="entry name" value="TPR"/>
    <property type="match status" value="3"/>
</dbReference>
<feature type="domain" description="PPIase FKBP-type" evidence="11">
    <location>
        <begin position="53"/>
        <end position="141"/>
    </location>
</feature>
<feature type="repeat" description="TPR" evidence="9">
    <location>
        <begin position="356"/>
        <end position="389"/>
    </location>
</feature>
<dbReference type="FunFam" id="1.25.40.10:FF:000008">
    <property type="entry name" value="Peptidylprolyl isomerase"/>
    <property type="match status" value="1"/>
</dbReference>
<proteinExistence type="predicted"/>
<feature type="domain" description="PPIase FKBP-type" evidence="11">
    <location>
        <begin position="170"/>
        <end position="256"/>
    </location>
</feature>
<dbReference type="Pfam" id="PF00254">
    <property type="entry name" value="FKBP_C"/>
    <property type="match status" value="2"/>
</dbReference>
<evidence type="ECO:0000256" key="10">
    <source>
        <dbReference type="SAM" id="MobiDB-lite"/>
    </source>
</evidence>
<dbReference type="KEGG" id="pmrn:116944379"/>
<protein>
    <recommendedName>
        <fullName evidence="2 8">peptidylprolyl isomerase</fullName>
        <ecNumber evidence="2 8">5.2.1.8</ecNumber>
    </recommendedName>
</protein>